<evidence type="ECO:0000313" key="2">
    <source>
        <dbReference type="EMBL" id="CAE7557094.1"/>
    </source>
</evidence>
<feature type="region of interest" description="Disordered" evidence="1">
    <location>
        <begin position="58"/>
        <end position="82"/>
    </location>
</feature>
<feature type="region of interest" description="Disordered" evidence="1">
    <location>
        <begin position="191"/>
        <end position="228"/>
    </location>
</feature>
<comment type="caution">
    <text evidence="2">The sequence shown here is derived from an EMBL/GenBank/DDBJ whole genome shotgun (WGS) entry which is preliminary data.</text>
</comment>
<proteinExistence type="predicted"/>
<feature type="compositionally biased region" description="Low complexity" evidence="1">
    <location>
        <begin position="201"/>
        <end position="211"/>
    </location>
</feature>
<accession>A0A812U8X7</accession>
<evidence type="ECO:0000313" key="3">
    <source>
        <dbReference type="Proteomes" id="UP000601435"/>
    </source>
</evidence>
<sequence>MPQKKSGKRLINAQLPLKRQDAKQQEVSCLPAEEWGLRALDAVEVTVQSRILETEITRTLQADGAGDAPAPEPRSGEPQFIPANPCAVAQATGWRLLTRSDESGVEVERMLQLDPTATDLASGDRSCCPASAAAVAEPNTYGIIEFKSSHMHDEKKHDPAIARSSQGSIEEQQVADVDIWASPAFTDVTHDGSEDSVALQSSPTTSPAASSVHGAPSQNVQPDGTLPFQVEPGVEYDRGWVKYKDPEGGEIWFHNEHTDDYFFAQYSRQWGWLPYESNIGQRWWWHDKRKIFFFEGLK</sequence>
<keyword evidence="3" id="KW-1185">Reference proteome</keyword>
<dbReference type="Proteomes" id="UP000601435">
    <property type="component" value="Unassembled WGS sequence"/>
</dbReference>
<name>A0A812U8X7_9DINO</name>
<organism evidence="2 3">
    <name type="scientific">Symbiodinium necroappetens</name>
    <dbReference type="NCBI Taxonomy" id="1628268"/>
    <lineage>
        <taxon>Eukaryota</taxon>
        <taxon>Sar</taxon>
        <taxon>Alveolata</taxon>
        <taxon>Dinophyceae</taxon>
        <taxon>Suessiales</taxon>
        <taxon>Symbiodiniaceae</taxon>
        <taxon>Symbiodinium</taxon>
    </lineage>
</organism>
<reference evidence="2" key="1">
    <citation type="submission" date="2021-02" db="EMBL/GenBank/DDBJ databases">
        <authorList>
            <person name="Dougan E. K."/>
            <person name="Rhodes N."/>
            <person name="Thang M."/>
            <person name="Chan C."/>
        </authorList>
    </citation>
    <scope>NUCLEOTIDE SEQUENCE</scope>
</reference>
<gene>
    <name evidence="2" type="ORF">SNEC2469_LOCUS16081</name>
</gene>
<dbReference type="AlphaFoldDB" id="A0A812U8X7"/>
<dbReference type="OrthoDB" id="415374at2759"/>
<dbReference type="EMBL" id="CAJNJA010026266">
    <property type="protein sequence ID" value="CAE7557094.1"/>
    <property type="molecule type" value="Genomic_DNA"/>
</dbReference>
<evidence type="ECO:0000256" key="1">
    <source>
        <dbReference type="SAM" id="MobiDB-lite"/>
    </source>
</evidence>
<protein>
    <submittedName>
        <fullName evidence="2">Uncharacterized protein</fullName>
    </submittedName>
</protein>